<dbReference type="EMBL" id="JAACVF010000016">
    <property type="protein sequence ID" value="NCN64587.1"/>
    <property type="molecule type" value="Genomic_DNA"/>
</dbReference>
<dbReference type="AlphaFoldDB" id="A0A8J7YZS9"/>
<reference evidence="8" key="1">
    <citation type="submission" date="2019-11" db="EMBL/GenBank/DDBJ databases">
        <title>Lipid analysis of CO2-rich subsurface aquifers suggests an autotrophy-based deep biosphere with lysolipids enriched in CPR bacteria.</title>
        <authorList>
            <person name="Probst A.J."/>
            <person name="Elling F.J."/>
            <person name="Castelle C.J."/>
            <person name="Zhu Q."/>
            <person name="Elvert M."/>
            <person name="Birarda G."/>
            <person name="Holman H.-Y."/>
            <person name="Lane K.R."/>
            <person name="Ladd B."/>
            <person name="Ryan M.C."/>
            <person name="Woyke T."/>
            <person name="Hinrichs K.-U."/>
            <person name="Banfield J.F."/>
        </authorList>
    </citation>
    <scope>NUCLEOTIDE SEQUENCE</scope>
    <source>
        <strain evidence="8">CG_2015-01_33_1645</strain>
        <strain evidence="9">CG_2015-04_33_537</strain>
    </source>
</reference>
<dbReference type="EMBL" id="JAACQH010000013">
    <property type="protein sequence ID" value="NCS90981.1"/>
    <property type="molecule type" value="Genomic_DNA"/>
</dbReference>
<evidence type="ECO:0000256" key="2">
    <source>
        <dbReference type="ARBA" id="ARBA00006386"/>
    </source>
</evidence>
<dbReference type="PANTHER" id="PTHR43299">
    <property type="entry name" value="UPF0718 PROTEIN YRAQ"/>
    <property type="match status" value="1"/>
</dbReference>
<dbReference type="PANTHER" id="PTHR43299:SF1">
    <property type="entry name" value="UPF0718 PROTEIN YRAQ"/>
    <property type="match status" value="1"/>
</dbReference>
<keyword evidence="3" id="KW-1003">Cell membrane</keyword>
<dbReference type="Pfam" id="PF03773">
    <property type="entry name" value="ArsP_1"/>
    <property type="match status" value="1"/>
</dbReference>
<evidence type="ECO:0000313" key="10">
    <source>
        <dbReference type="Proteomes" id="UP000768163"/>
    </source>
</evidence>
<evidence type="ECO:0000313" key="9">
    <source>
        <dbReference type="EMBL" id="NCS90981.1"/>
    </source>
</evidence>
<feature type="transmembrane region" description="Helical" evidence="7">
    <location>
        <begin position="7"/>
        <end position="25"/>
    </location>
</feature>
<evidence type="ECO:0000256" key="6">
    <source>
        <dbReference type="ARBA" id="ARBA00023136"/>
    </source>
</evidence>
<dbReference type="InterPro" id="IPR005524">
    <property type="entry name" value="DUF318"/>
</dbReference>
<proteinExistence type="inferred from homology"/>
<evidence type="ECO:0000313" key="8">
    <source>
        <dbReference type="EMBL" id="NCN64587.1"/>
    </source>
</evidence>
<comment type="caution">
    <text evidence="8">The sequence shown here is derived from an EMBL/GenBank/DDBJ whole genome shotgun (WGS) entry which is preliminary data.</text>
</comment>
<feature type="transmembrane region" description="Helical" evidence="7">
    <location>
        <begin position="259"/>
        <end position="277"/>
    </location>
</feature>
<evidence type="ECO:0000256" key="4">
    <source>
        <dbReference type="ARBA" id="ARBA00022692"/>
    </source>
</evidence>
<sequence>MKINRTITGVVIILLLLGTLVTYEWNKAFTKSEKIKMGEEIKDPFPITGQTPALMVVVYTLGNYILAAWLCLTIAFLIAGAVETFIPKQLIIRHMKSSGIKGYLVGAFGGPLLSVCSCSIIPLFAGIYNRGAGLGPALAFLLSAPAVNVAAVLLTLSWISWEIALGRIILALSAAIIVSFIIAKIFENKTKKEESEKMLQYGGDAPYDGSLRNAFLEWMENTYFLVKQIIPLILLGIVLVGVIKIFLSPATVANYLGEGPLAIAFASVIGVVLYTPTLVEVPFVRGLMELGMGTGPAIAFLLTGPALSLPSLLGISRIVGWKIPLTYAVLVALAGLIGGLIFSFFVPAIILK</sequence>
<name>A0A8J7YZS9_9ARCH</name>
<feature type="transmembrane region" description="Helical" evidence="7">
    <location>
        <begin position="297"/>
        <end position="315"/>
    </location>
</feature>
<comment type="subcellular location">
    <subcellularLocation>
        <location evidence="1">Cell membrane</location>
        <topology evidence="1">Multi-pass membrane protein</topology>
    </subcellularLocation>
</comment>
<feature type="transmembrane region" description="Helical" evidence="7">
    <location>
        <begin position="103"/>
        <end position="128"/>
    </location>
</feature>
<evidence type="ECO:0000256" key="3">
    <source>
        <dbReference type="ARBA" id="ARBA00022475"/>
    </source>
</evidence>
<feature type="transmembrane region" description="Helical" evidence="7">
    <location>
        <begin position="229"/>
        <end position="247"/>
    </location>
</feature>
<gene>
    <name evidence="9" type="ORF">GW779_00950</name>
    <name evidence="8" type="ORF">GW910_00690</name>
</gene>
<feature type="transmembrane region" description="Helical" evidence="7">
    <location>
        <begin position="168"/>
        <end position="186"/>
    </location>
</feature>
<evidence type="ECO:0000256" key="7">
    <source>
        <dbReference type="SAM" id="Phobius"/>
    </source>
</evidence>
<feature type="transmembrane region" description="Helical" evidence="7">
    <location>
        <begin position="327"/>
        <end position="350"/>
    </location>
</feature>
<dbReference type="GO" id="GO:0005886">
    <property type="term" value="C:plasma membrane"/>
    <property type="evidence" value="ECO:0007669"/>
    <property type="project" value="UniProtKB-SubCell"/>
</dbReference>
<comment type="similarity">
    <text evidence="2">Belongs to the UPF0718 family.</text>
</comment>
<organism evidence="8 10">
    <name type="scientific">Candidatus Altarchaeum hamiconexum</name>
    <dbReference type="NCBI Taxonomy" id="1803513"/>
    <lineage>
        <taxon>Archaea</taxon>
        <taxon>Candidatus Altarchaeota</taxon>
        <taxon>Candidatus Altiarchaeia</taxon>
        <taxon>Candidatus Altarchaeales</taxon>
        <taxon>Candidatus Altarchaeaceae</taxon>
        <taxon>Candidatus Altarchaeum</taxon>
    </lineage>
</organism>
<evidence type="ECO:0000256" key="5">
    <source>
        <dbReference type="ARBA" id="ARBA00022989"/>
    </source>
</evidence>
<keyword evidence="6 7" id="KW-0472">Membrane</keyword>
<dbReference type="Proteomes" id="UP000768163">
    <property type="component" value="Unassembled WGS sequence"/>
</dbReference>
<protein>
    <submittedName>
        <fullName evidence="8">Permease</fullName>
    </submittedName>
</protein>
<accession>A0A8J7YZS9</accession>
<keyword evidence="4 7" id="KW-0812">Transmembrane</keyword>
<keyword evidence="5 7" id="KW-1133">Transmembrane helix</keyword>
<feature type="transmembrane region" description="Helical" evidence="7">
    <location>
        <begin position="61"/>
        <end position="82"/>
    </location>
</feature>
<feature type="transmembrane region" description="Helical" evidence="7">
    <location>
        <begin position="134"/>
        <end position="156"/>
    </location>
</feature>
<dbReference type="Proteomes" id="UP000738826">
    <property type="component" value="Unassembled WGS sequence"/>
</dbReference>
<evidence type="ECO:0000256" key="1">
    <source>
        <dbReference type="ARBA" id="ARBA00004651"/>
    </source>
</evidence>